<dbReference type="GO" id="GO:0044780">
    <property type="term" value="P:bacterial-type flagellum assembly"/>
    <property type="evidence" value="ECO:0007669"/>
    <property type="project" value="InterPro"/>
</dbReference>
<evidence type="ECO:0000313" key="8">
    <source>
        <dbReference type="EMBL" id="SFM47420.1"/>
    </source>
</evidence>
<comment type="similarity">
    <text evidence="2 7">Belongs to the FHIPEP (flagella/HR/invasion proteins export pore) family.</text>
</comment>
<dbReference type="Gene3D" id="3.40.50.12790">
    <property type="entry name" value="FHIPEP family, domain 4"/>
    <property type="match status" value="1"/>
</dbReference>
<keyword evidence="4 7" id="KW-0812">Transmembrane</keyword>
<feature type="transmembrane region" description="Helical" evidence="7">
    <location>
        <begin position="49"/>
        <end position="69"/>
    </location>
</feature>
<feature type="transmembrane region" description="Helical" evidence="7">
    <location>
        <begin position="120"/>
        <end position="144"/>
    </location>
</feature>
<keyword evidence="7" id="KW-0653">Protein transport</keyword>
<feature type="transmembrane region" description="Helical" evidence="7">
    <location>
        <begin position="25"/>
        <end position="42"/>
    </location>
</feature>
<dbReference type="Gene3D" id="3.40.30.60">
    <property type="entry name" value="FHIPEP family, domain 1"/>
    <property type="match status" value="1"/>
</dbReference>
<dbReference type="GO" id="GO:0005886">
    <property type="term" value="C:plasma membrane"/>
    <property type="evidence" value="ECO:0007669"/>
    <property type="project" value="UniProtKB-SubCell"/>
</dbReference>
<keyword evidence="7" id="KW-1006">Bacterial flagellum protein export</keyword>
<dbReference type="InterPro" id="IPR042194">
    <property type="entry name" value="FHIPEP_1"/>
</dbReference>
<dbReference type="PRINTS" id="PR00949">
    <property type="entry name" value="TYPE3IMAPROT"/>
</dbReference>
<dbReference type="InterPro" id="IPR025505">
    <property type="entry name" value="FHIPEP_CS"/>
</dbReference>
<keyword evidence="9" id="KW-1185">Reference proteome</keyword>
<keyword evidence="6 7" id="KW-0472">Membrane</keyword>
<evidence type="ECO:0000256" key="6">
    <source>
        <dbReference type="ARBA" id="ARBA00023136"/>
    </source>
</evidence>
<accession>A0A1I4R654</accession>
<keyword evidence="5 7" id="KW-1133">Transmembrane helix</keyword>
<name>A0A1I4R654_9BACT</name>
<dbReference type="PROSITE" id="PS00994">
    <property type="entry name" value="FHIPEP"/>
    <property type="match status" value="1"/>
</dbReference>
<gene>
    <name evidence="7" type="primary">flhA</name>
    <name evidence="8" type="ORF">SAMN05660836_00406</name>
</gene>
<dbReference type="OrthoDB" id="9759185at2"/>
<dbReference type="Gene3D" id="1.10.8.540">
    <property type="entry name" value="FHIPEP family, domain 3"/>
    <property type="match status" value="1"/>
</dbReference>
<keyword evidence="8" id="KW-0969">Cilium</keyword>
<dbReference type="Proteomes" id="UP000199611">
    <property type="component" value="Unassembled WGS sequence"/>
</dbReference>
<keyword evidence="7" id="KW-0813">Transport</keyword>
<comment type="function">
    <text evidence="7">Required for formation of the rod structure of the flagellar apparatus. Together with FliI and FliH, may constitute the export apparatus of flagellin.</text>
</comment>
<proteinExistence type="inferred from homology"/>
<dbReference type="InterPro" id="IPR001712">
    <property type="entry name" value="T3SS_FHIPEP"/>
</dbReference>
<evidence type="ECO:0000256" key="1">
    <source>
        <dbReference type="ARBA" id="ARBA00004651"/>
    </source>
</evidence>
<dbReference type="PANTHER" id="PTHR30161">
    <property type="entry name" value="FLAGELLAR EXPORT PROTEIN, MEMBRANE FLHA SUBUNIT-RELATED"/>
    <property type="match status" value="1"/>
</dbReference>
<dbReference type="Pfam" id="PF00771">
    <property type="entry name" value="FHIPEP"/>
    <property type="match status" value="1"/>
</dbReference>
<keyword evidence="7" id="KW-1005">Bacterial flagellum biogenesis</keyword>
<comment type="subcellular location">
    <subcellularLocation>
        <location evidence="1 7">Cell membrane</location>
        <topology evidence="1 7">Multi-pass membrane protein</topology>
    </subcellularLocation>
</comment>
<evidence type="ECO:0000256" key="2">
    <source>
        <dbReference type="ARBA" id="ARBA00008835"/>
    </source>
</evidence>
<evidence type="ECO:0000256" key="3">
    <source>
        <dbReference type="ARBA" id="ARBA00022475"/>
    </source>
</evidence>
<evidence type="ECO:0000256" key="4">
    <source>
        <dbReference type="ARBA" id="ARBA00022692"/>
    </source>
</evidence>
<organism evidence="8 9">
    <name type="scientific">Thermodesulforhabdus norvegica</name>
    <dbReference type="NCBI Taxonomy" id="39841"/>
    <lineage>
        <taxon>Bacteria</taxon>
        <taxon>Pseudomonadati</taxon>
        <taxon>Thermodesulfobacteriota</taxon>
        <taxon>Syntrophobacteria</taxon>
        <taxon>Syntrophobacterales</taxon>
        <taxon>Thermodesulforhabdaceae</taxon>
        <taxon>Thermodesulforhabdus</taxon>
    </lineage>
</organism>
<keyword evidence="8" id="KW-0282">Flagellum</keyword>
<keyword evidence="8" id="KW-0966">Cell projection</keyword>
<protein>
    <recommendedName>
        <fullName evidence="7">Flagellar biosynthesis protein FlhA</fullName>
    </recommendedName>
</protein>
<feature type="transmembrane region" description="Helical" evidence="7">
    <location>
        <begin position="212"/>
        <end position="233"/>
    </location>
</feature>
<feature type="transmembrane region" description="Helical" evidence="7">
    <location>
        <begin position="300"/>
        <end position="326"/>
    </location>
</feature>
<dbReference type="InterPro" id="IPR042193">
    <property type="entry name" value="FHIPEP_3"/>
</dbReference>
<reference evidence="8 9" key="1">
    <citation type="submission" date="2016-10" db="EMBL/GenBank/DDBJ databases">
        <authorList>
            <person name="de Groot N.N."/>
        </authorList>
    </citation>
    <scope>NUCLEOTIDE SEQUENCE [LARGE SCALE GENOMIC DNA]</scope>
    <source>
        <strain evidence="8 9">DSM 9990</strain>
    </source>
</reference>
<dbReference type="GO" id="GO:0009306">
    <property type="term" value="P:protein secretion"/>
    <property type="evidence" value="ECO:0007669"/>
    <property type="project" value="InterPro"/>
</dbReference>
<dbReference type="InterPro" id="IPR042196">
    <property type="entry name" value="FHIPEP_4"/>
</dbReference>
<feature type="transmembrane region" description="Helical" evidence="7">
    <location>
        <begin position="245"/>
        <end position="271"/>
    </location>
</feature>
<dbReference type="PIRSF" id="PIRSF005419">
    <property type="entry name" value="FlhA"/>
    <property type="match status" value="1"/>
</dbReference>
<evidence type="ECO:0000256" key="5">
    <source>
        <dbReference type="ARBA" id="ARBA00022989"/>
    </source>
</evidence>
<dbReference type="NCBIfam" id="TIGR01398">
    <property type="entry name" value="FlhA"/>
    <property type="match status" value="1"/>
</dbReference>
<evidence type="ECO:0000313" key="9">
    <source>
        <dbReference type="Proteomes" id="UP000199611"/>
    </source>
</evidence>
<dbReference type="InterPro" id="IPR006301">
    <property type="entry name" value="FlhA"/>
</dbReference>
<keyword evidence="3 7" id="KW-1003">Cell membrane</keyword>
<dbReference type="PANTHER" id="PTHR30161:SF1">
    <property type="entry name" value="FLAGELLAR BIOSYNTHESIS PROTEIN FLHA-RELATED"/>
    <property type="match status" value="1"/>
</dbReference>
<dbReference type="RefSeq" id="WP_093393097.1">
    <property type="nucleotide sequence ID" value="NZ_FOUU01000001.1"/>
</dbReference>
<feature type="transmembrane region" description="Helical" evidence="7">
    <location>
        <begin position="75"/>
        <end position="100"/>
    </location>
</feature>
<sequence length="704" mass="76960">MGPVSKTEVNEGILGRLRNISDSDALMGIAVVSILAVMLLPLPGRLLDIFLALNISFAIVILLTAIYTLKPLDFIIYPSLLLVTTLFRLALNVASTRLILLYGHEGPSAAGYIIKAFGQFVVGGNYVVGLVVFVILVIVNFTVITRGTERISEVAARFTLDAMPGKQMSIDADLNAGLINETEARRRRELIAREADFYGTMDGASKFVRGDAIAGILITLINIFGGLAIGVILRGMPLKEALETYTILTVGDGLVSQIPALVISTSAGILVSRAETDMGLGRAFVRQFRLQPRPVALAGLMLYGLGIVPGFPALPLFFVGSCLLGLSWQLMKRVAKEGEKPEQEAPEEDASGVAREVEELPPPLELLQLEIGYGLIPLIDESHGGEMLQRIKAIRRQLALERGIVVPPLHIKDNLQLGPMEYQLLLKGNVIARAELMAGHLLAINPGTVKQEIEGIPTKDPAFGLPALWIPESKREVAKKAGYTVIDHAAVMATHLTELFKKYADQLLTRQVVQQLLDHLAESQPKLVEELTPNVLPVGVIQKVLQNLVKEQVSIRDLQTICETLADYGVTIKDPDILTEHVRQALGRTITQPYESEDGKLRVITFHPSLEDFLKKSIQQTEHGAVPGFDPGFLHRFVQAVNMEASKVIHQGHHPVILCSSAIRRHVRRILERFIPDIAVISHNEITGPIEIQAVGVVRVSDAD</sequence>
<dbReference type="STRING" id="39841.SAMN05660836_00406"/>
<evidence type="ECO:0000256" key="7">
    <source>
        <dbReference type="RuleBase" id="RU364093"/>
    </source>
</evidence>
<dbReference type="EMBL" id="FOUU01000001">
    <property type="protein sequence ID" value="SFM47420.1"/>
    <property type="molecule type" value="Genomic_DNA"/>
</dbReference>
<dbReference type="AlphaFoldDB" id="A0A1I4R654"/>